<dbReference type="GO" id="GO:0005737">
    <property type="term" value="C:cytoplasm"/>
    <property type="evidence" value="ECO:0007669"/>
    <property type="project" value="TreeGrafter"/>
</dbReference>
<dbReference type="InterPro" id="IPR000182">
    <property type="entry name" value="GNAT_dom"/>
</dbReference>
<dbReference type="OrthoDB" id="9801669at2"/>
<dbReference type="PANTHER" id="PTHR43441:SF2">
    <property type="entry name" value="FAMILY ACETYLTRANSFERASE, PUTATIVE (AFU_ORTHOLOGUE AFUA_7G00850)-RELATED"/>
    <property type="match status" value="1"/>
</dbReference>
<dbReference type="EMBL" id="QWVT01000031">
    <property type="protein sequence ID" value="RID82824.1"/>
    <property type="molecule type" value="Genomic_DNA"/>
</dbReference>
<feature type="domain" description="N-acetyltransferase" evidence="1">
    <location>
        <begin position="6"/>
        <end position="145"/>
    </location>
</feature>
<organism evidence="2 3">
    <name type="scientific">Mesobacillus zeae</name>
    <dbReference type="NCBI Taxonomy" id="1917180"/>
    <lineage>
        <taxon>Bacteria</taxon>
        <taxon>Bacillati</taxon>
        <taxon>Bacillota</taxon>
        <taxon>Bacilli</taxon>
        <taxon>Bacillales</taxon>
        <taxon>Bacillaceae</taxon>
        <taxon>Mesobacillus</taxon>
    </lineage>
</organism>
<dbReference type="GO" id="GO:0008999">
    <property type="term" value="F:protein-N-terminal-alanine acetyltransferase activity"/>
    <property type="evidence" value="ECO:0007669"/>
    <property type="project" value="TreeGrafter"/>
</dbReference>
<evidence type="ECO:0000313" key="2">
    <source>
        <dbReference type="EMBL" id="RID82824.1"/>
    </source>
</evidence>
<keyword evidence="2" id="KW-0808">Transferase</keyword>
<evidence type="ECO:0000313" key="3">
    <source>
        <dbReference type="Proteomes" id="UP000265816"/>
    </source>
</evidence>
<reference evidence="2 3" key="1">
    <citation type="submission" date="2018-08" db="EMBL/GenBank/DDBJ databases">
        <title>Bacillus jemisoniae sp. nov., Bacillus chryseoplanitiae sp. nov., Bacillus resnikiae sp. nov., and Bacillus frankliniae sp. nov., isolated from Viking spacecraft and associated surfaces.</title>
        <authorList>
            <person name="Seuylemezian A."/>
            <person name="Vaishampayan P."/>
        </authorList>
    </citation>
    <scope>NUCLEOTIDE SEQUENCE [LARGE SCALE GENOMIC DNA]</scope>
    <source>
        <strain evidence="2 3">JJ-247</strain>
    </source>
</reference>
<proteinExistence type="predicted"/>
<sequence length="182" mass="20883">MLDHIKLEALKDSHASSLYGVLKDDKIYTFIPEGPPESLEVLMQKFSRLAKGAPEHIPEVWLNYAIYSTELNQYIGTTQATISKDTRKATIAYILSPMHWGKGFAKQAVSLMMDSIISEYDVKEFDAYIDTRNSKSVSLVKGLGFDQINYIKNADFFKGHDSHEFVYSIKSEQWERQKDKFL</sequence>
<dbReference type="Pfam" id="PF13302">
    <property type="entry name" value="Acetyltransf_3"/>
    <property type="match status" value="1"/>
</dbReference>
<protein>
    <submittedName>
        <fullName evidence="2">N-acetyltransferase</fullName>
    </submittedName>
</protein>
<dbReference type="Proteomes" id="UP000265816">
    <property type="component" value="Unassembled WGS sequence"/>
</dbReference>
<dbReference type="GO" id="GO:1990189">
    <property type="term" value="F:protein N-terminal-serine acetyltransferase activity"/>
    <property type="evidence" value="ECO:0007669"/>
    <property type="project" value="TreeGrafter"/>
</dbReference>
<keyword evidence="3" id="KW-1185">Reference proteome</keyword>
<dbReference type="InterPro" id="IPR016181">
    <property type="entry name" value="Acyl_CoA_acyltransferase"/>
</dbReference>
<name>A0A398B0K4_9BACI</name>
<accession>A0A398B0K4</accession>
<dbReference type="Gene3D" id="3.40.630.30">
    <property type="match status" value="1"/>
</dbReference>
<dbReference type="InterPro" id="IPR051908">
    <property type="entry name" value="Ribosomal_N-acetyltransferase"/>
</dbReference>
<evidence type="ECO:0000259" key="1">
    <source>
        <dbReference type="Pfam" id="PF13302"/>
    </source>
</evidence>
<dbReference type="SUPFAM" id="SSF55729">
    <property type="entry name" value="Acyl-CoA N-acyltransferases (Nat)"/>
    <property type="match status" value="1"/>
</dbReference>
<comment type="caution">
    <text evidence="2">The sequence shown here is derived from an EMBL/GenBank/DDBJ whole genome shotgun (WGS) entry which is preliminary data.</text>
</comment>
<gene>
    <name evidence="2" type="ORF">D1970_17740</name>
</gene>
<dbReference type="PANTHER" id="PTHR43441">
    <property type="entry name" value="RIBOSOMAL-PROTEIN-SERINE ACETYLTRANSFERASE"/>
    <property type="match status" value="1"/>
</dbReference>
<dbReference type="AlphaFoldDB" id="A0A398B0K4"/>